<keyword evidence="2" id="KW-1185">Reference proteome</keyword>
<gene>
    <name evidence="1" type="ORF">NUW54_g8619</name>
</gene>
<reference evidence="1" key="1">
    <citation type="submission" date="2022-08" db="EMBL/GenBank/DDBJ databases">
        <title>Genome Sequence of Pycnoporus sanguineus.</title>
        <authorList>
            <person name="Buettner E."/>
        </authorList>
    </citation>
    <scope>NUCLEOTIDE SEQUENCE</scope>
    <source>
        <strain evidence="1">CG-C14</strain>
    </source>
</reference>
<name>A0ACC1PF66_9APHY</name>
<dbReference type="Proteomes" id="UP001144978">
    <property type="component" value="Unassembled WGS sequence"/>
</dbReference>
<accession>A0ACC1PF66</accession>
<dbReference type="EMBL" id="JANSHE010002705">
    <property type="protein sequence ID" value="KAJ2989967.1"/>
    <property type="molecule type" value="Genomic_DNA"/>
</dbReference>
<sequence>MSGSPTPIQCAVRPSVIPSQHDPQVAQPRHSACYAYSHQKLTVKGTFGHPTGVDVARVRFLDVQSAPRSVRLNGKAVGKSAVTFDSTRGVLDVSLQIPFDRSFTVEY</sequence>
<evidence type="ECO:0000313" key="2">
    <source>
        <dbReference type="Proteomes" id="UP001144978"/>
    </source>
</evidence>
<organism evidence="1 2">
    <name type="scientific">Trametes sanguinea</name>
    <dbReference type="NCBI Taxonomy" id="158606"/>
    <lineage>
        <taxon>Eukaryota</taxon>
        <taxon>Fungi</taxon>
        <taxon>Dikarya</taxon>
        <taxon>Basidiomycota</taxon>
        <taxon>Agaricomycotina</taxon>
        <taxon>Agaricomycetes</taxon>
        <taxon>Polyporales</taxon>
        <taxon>Polyporaceae</taxon>
        <taxon>Trametes</taxon>
    </lineage>
</organism>
<protein>
    <submittedName>
        <fullName evidence="1">Uncharacterized protein</fullName>
    </submittedName>
</protein>
<proteinExistence type="predicted"/>
<comment type="caution">
    <text evidence="1">The sequence shown here is derived from an EMBL/GenBank/DDBJ whole genome shotgun (WGS) entry which is preliminary data.</text>
</comment>
<evidence type="ECO:0000313" key="1">
    <source>
        <dbReference type="EMBL" id="KAJ2989967.1"/>
    </source>
</evidence>